<proteinExistence type="predicted"/>
<feature type="non-terminal residue" evidence="1">
    <location>
        <position position="1"/>
    </location>
</feature>
<accession>A0ABW8NPD6</accession>
<dbReference type="Proteomes" id="UP001620597">
    <property type="component" value="Unassembled WGS sequence"/>
</dbReference>
<evidence type="ECO:0000313" key="1">
    <source>
        <dbReference type="EMBL" id="MFK4754856.1"/>
    </source>
</evidence>
<dbReference type="EMBL" id="JBBKTX010000082">
    <property type="protein sequence ID" value="MFK4754856.1"/>
    <property type="molecule type" value="Genomic_DNA"/>
</dbReference>
<evidence type="ECO:0000313" key="2">
    <source>
        <dbReference type="Proteomes" id="UP001620597"/>
    </source>
</evidence>
<keyword evidence="2" id="KW-1185">Reference proteome</keyword>
<sequence>TEEGISDVTLYSWLKLCRQDGVPVPGNQPTADTWSPDAKLAVVIETAGLSEVERAAYCREKGLYVEQVHSWKAACLQGAAMQQGREKEALKQQRESSKTIKKLQAEVNRKDRALAETAALLVLSKKL</sequence>
<organism evidence="1 2">
    <name type="scientific">Oceanobacter antarcticus</name>
    <dbReference type="NCBI Taxonomy" id="3133425"/>
    <lineage>
        <taxon>Bacteria</taxon>
        <taxon>Pseudomonadati</taxon>
        <taxon>Pseudomonadota</taxon>
        <taxon>Gammaproteobacteria</taxon>
        <taxon>Oceanospirillales</taxon>
        <taxon>Oceanospirillaceae</taxon>
        <taxon>Oceanobacter</taxon>
    </lineage>
</organism>
<name>A0ABW8NPD6_9GAMM</name>
<protein>
    <submittedName>
        <fullName evidence="1">IS3 family transposase</fullName>
    </submittedName>
</protein>
<reference evidence="1 2" key="1">
    <citation type="submission" date="2024-03" db="EMBL/GenBank/DDBJ databases">
        <title>High-quality draft genome sequence of Oceanobacter sp. wDCs-4.</title>
        <authorList>
            <person name="Dong C."/>
        </authorList>
    </citation>
    <scope>NUCLEOTIDE SEQUENCE [LARGE SCALE GENOMIC DNA]</scope>
    <source>
        <strain evidence="2">wDCs-4</strain>
    </source>
</reference>
<gene>
    <name evidence="1" type="ORF">WG929_20905</name>
</gene>
<comment type="caution">
    <text evidence="1">The sequence shown here is derived from an EMBL/GenBank/DDBJ whole genome shotgun (WGS) entry which is preliminary data.</text>
</comment>
<feature type="non-terminal residue" evidence="1">
    <location>
        <position position="127"/>
    </location>
</feature>